<evidence type="ECO:0000313" key="1">
    <source>
        <dbReference type="EMBL" id="HBH1544558.1"/>
    </source>
</evidence>
<reference evidence="1" key="2">
    <citation type="submission" date="2021-06" db="EMBL/GenBank/DDBJ databases">
        <authorList>
            <consortium name="NCBI Pathogen Detection Project"/>
        </authorList>
    </citation>
    <scope>NUCLEOTIDE SEQUENCE</scope>
    <source>
        <strain evidence="1">HN1000</strain>
    </source>
</reference>
<gene>
    <name evidence="1" type="ORF">KRM00_004113</name>
</gene>
<dbReference type="RefSeq" id="WP_009899578.1">
    <property type="nucleotide sequence ID" value="NZ_JAGIVK010000017.1"/>
</dbReference>
<comment type="caution">
    <text evidence="1">The sequence shown here is derived from an EMBL/GenBank/DDBJ whole genome shotgun (WGS) entry which is preliminary data.</text>
</comment>
<organism evidence="1 2">
    <name type="scientific">Clostridioides difficile</name>
    <name type="common">Peptoclostridium difficile</name>
    <dbReference type="NCBI Taxonomy" id="1496"/>
    <lineage>
        <taxon>Bacteria</taxon>
        <taxon>Bacillati</taxon>
        <taxon>Bacillota</taxon>
        <taxon>Clostridia</taxon>
        <taxon>Peptostreptococcales</taxon>
        <taxon>Peptostreptococcaceae</taxon>
        <taxon>Clostridioides</taxon>
    </lineage>
</organism>
<protein>
    <submittedName>
        <fullName evidence="1">Uncharacterized protein</fullName>
    </submittedName>
</protein>
<dbReference type="AlphaFoldDB" id="A0AAN5VRR3"/>
<sequence>MARPPELPIRGEEDYFQKLVKEINPYLQSLNIELNFKGYKNTVKEYGEVDSKDYNKLWELSRDFNMWGEYFTNMQAVIEKLYLDAEVTEKEVFAIASETADVKSVNRGDRFANREASVVETRKNKNSLKAFLKVIESKIDFSYKCHHHCKSTCNCLKLPNSNFS</sequence>
<dbReference type="EMBL" id="DAEPXK010000099">
    <property type="protein sequence ID" value="HBH1544558.1"/>
    <property type="molecule type" value="Genomic_DNA"/>
</dbReference>
<reference evidence="1" key="1">
    <citation type="journal article" date="2018" name="Genome Biol.">
        <title>SKESA: strategic k-mer extension for scrupulous assemblies.</title>
        <authorList>
            <person name="Souvorov A."/>
            <person name="Agarwala R."/>
            <person name="Lipman D.J."/>
        </authorList>
    </citation>
    <scope>NUCLEOTIDE SEQUENCE</scope>
    <source>
        <strain evidence="1">HN1000</strain>
    </source>
</reference>
<accession>A0AAN5VRR3</accession>
<name>A0AAN5VRR3_CLODI</name>
<evidence type="ECO:0000313" key="2">
    <source>
        <dbReference type="Proteomes" id="UP000878956"/>
    </source>
</evidence>
<proteinExistence type="predicted"/>
<dbReference type="Proteomes" id="UP000878956">
    <property type="component" value="Unassembled WGS sequence"/>
</dbReference>